<feature type="domain" description="SH3b" evidence="11">
    <location>
        <begin position="325"/>
        <end position="388"/>
    </location>
</feature>
<keyword evidence="5 9" id="KW-0133">Cell shape</keyword>
<keyword evidence="3" id="KW-0808">Transferase</keyword>
<dbReference type="AlphaFoldDB" id="A0A4V2UUQ3"/>
<dbReference type="RefSeq" id="WP_131926774.1">
    <property type="nucleotide sequence ID" value="NZ_SMAG01000013.1"/>
</dbReference>
<sequence length="388" mass="41838">MLKWCRFIVVTFMLAVLTSYALPGSIEAATTPDYKIEVNKKTNKLYLYKNGSVSKVYPVATGRTTALTPEGTFPMVVKISKPGWKHIPGGLPENPLGERWNGISVNGDNGRMYGIHGTNNPKSIGSSASSGCIRMHNNDVIQLYNTIYEGTPVWIHSGTSNNKWRGDSRVGLKPASGTVQVNGTNVNARTGPSTGAFVVQSLNKGTVLTRTGVSGDWVQVKLPNGKIAFIHKNYVVDSSKPTPTPPTSNFTPSSGQVQVTVNIANIRVSPSLSSTVLTKAKKGSIFTLKAYNKEWFQVQLPNGKIAYLHSTVAKKTAPANSGFSKASGQVVISVNVANVRTNPSLTSPVMTKAKRGTKFTLIGVSKEWYQIKLANGKIAYLHNSVAKR</sequence>
<evidence type="ECO:0000313" key="14">
    <source>
        <dbReference type="Proteomes" id="UP000294937"/>
    </source>
</evidence>
<evidence type="ECO:0000259" key="11">
    <source>
        <dbReference type="PROSITE" id="PS51781"/>
    </source>
</evidence>
<dbReference type="GO" id="GO:0008360">
    <property type="term" value="P:regulation of cell shape"/>
    <property type="evidence" value="ECO:0007669"/>
    <property type="project" value="UniProtKB-UniRule"/>
</dbReference>
<evidence type="ECO:0000256" key="4">
    <source>
        <dbReference type="ARBA" id="ARBA00022801"/>
    </source>
</evidence>
<dbReference type="GO" id="GO:0018104">
    <property type="term" value="P:peptidoglycan-protein cross-linking"/>
    <property type="evidence" value="ECO:0007669"/>
    <property type="project" value="TreeGrafter"/>
</dbReference>
<feature type="chain" id="PRO_5038655490" evidence="10">
    <location>
        <begin position="22"/>
        <end position="388"/>
    </location>
</feature>
<evidence type="ECO:0000259" key="12">
    <source>
        <dbReference type="PROSITE" id="PS52029"/>
    </source>
</evidence>
<dbReference type="UniPathway" id="UPA00219"/>
<dbReference type="GO" id="GO:0016740">
    <property type="term" value="F:transferase activity"/>
    <property type="evidence" value="ECO:0007669"/>
    <property type="project" value="UniProtKB-KW"/>
</dbReference>
<dbReference type="PANTHER" id="PTHR30582:SF4">
    <property type="entry name" value="L,D-TRANSPEPTIDASE YQJB-RELATED"/>
    <property type="match status" value="1"/>
</dbReference>
<feature type="active site" description="Proton donor/acceptor" evidence="9">
    <location>
        <position position="116"/>
    </location>
</feature>
<dbReference type="PANTHER" id="PTHR30582">
    <property type="entry name" value="L,D-TRANSPEPTIDASE"/>
    <property type="match status" value="1"/>
</dbReference>
<dbReference type="InterPro" id="IPR003646">
    <property type="entry name" value="SH3-like_bac-type"/>
</dbReference>
<evidence type="ECO:0000313" key="13">
    <source>
        <dbReference type="EMBL" id="TCS92347.1"/>
    </source>
</evidence>
<keyword evidence="4" id="KW-0378">Hydrolase</keyword>
<evidence type="ECO:0000256" key="7">
    <source>
        <dbReference type="ARBA" id="ARBA00023316"/>
    </source>
</evidence>
<dbReference type="CDD" id="cd16913">
    <property type="entry name" value="YkuD_like"/>
    <property type="match status" value="1"/>
</dbReference>
<dbReference type="GO" id="GO:0005576">
    <property type="term" value="C:extracellular region"/>
    <property type="evidence" value="ECO:0007669"/>
    <property type="project" value="TreeGrafter"/>
</dbReference>
<keyword evidence="6 9" id="KW-0573">Peptidoglycan synthesis</keyword>
<dbReference type="Gene3D" id="2.30.30.40">
    <property type="entry name" value="SH3 Domains"/>
    <property type="match status" value="3"/>
</dbReference>
<dbReference type="PROSITE" id="PS52029">
    <property type="entry name" value="LD_TPASE"/>
    <property type="match status" value="1"/>
</dbReference>
<dbReference type="Proteomes" id="UP000294937">
    <property type="component" value="Unassembled WGS sequence"/>
</dbReference>
<evidence type="ECO:0000256" key="10">
    <source>
        <dbReference type="SAM" id="SignalP"/>
    </source>
</evidence>
<comment type="similarity">
    <text evidence="2">Belongs to the YkuD family.</text>
</comment>
<evidence type="ECO:0000256" key="9">
    <source>
        <dbReference type="PROSITE-ProRule" id="PRU01373"/>
    </source>
</evidence>
<gene>
    <name evidence="13" type="ORF">EDD58_1138</name>
</gene>
<keyword evidence="14" id="KW-1185">Reference proteome</keyword>
<dbReference type="FunFam" id="2.40.440.10:FF:000003">
    <property type="entry name" value="L,D-transpeptidase YciB"/>
    <property type="match status" value="1"/>
</dbReference>
<dbReference type="GO" id="GO:0071972">
    <property type="term" value="F:peptidoglycan L,D-transpeptidase activity"/>
    <property type="evidence" value="ECO:0007669"/>
    <property type="project" value="TreeGrafter"/>
</dbReference>
<comment type="pathway">
    <text evidence="8">Glycan biosynthesis.</text>
</comment>
<feature type="signal peptide" evidence="10">
    <location>
        <begin position="1"/>
        <end position="21"/>
    </location>
</feature>
<comment type="caution">
    <text evidence="13">The sequence shown here is derived from an EMBL/GenBank/DDBJ whole genome shotgun (WGS) entry which is preliminary data.</text>
</comment>
<evidence type="ECO:0000256" key="6">
    <source>
        <dbReference type="ARBA" id="ARBA00022984"/>
    </source>
</evidence>
<dbReference type="Gene3D" id="2.40.440.10">
    <property type="entry name" value="L,D-transpeptidase catalytic domain-like"/>
    <property type="match status" value="1"/>
</dbReference>
<dbReference type="InterPro" id="IPR050979">
    <property type="entry name" value="LD-transpeptidase"/>
</dbReference>
<dbReference type="SMART" id="SM00287">
    <property type="entry name" value="SH3b"/>
    <property type="match status" value="3"/>
</dbReference>
<keyword evidence="10" id="KW-0732">Signal</keyword>
<evidence type="ECO:0000256" key="5">
    <source>
        <dbReference type="ARBA" id="ARBA00022960"/>
    </source>
</evidence>
<dbReference type="PROSITE" id="PS51781">
    <property type="entry name" value="SH3B"/>
    <property type="match status" value="3"/>
</dbReference>
<dbReference type="Pfam" id="PF03734">
    <property type="entry name" value="YkuD"/>
    <property type="match status" value="1"/>
</dbReference>
<accession>A0A4V2UUQ3</accession>
<feature type="domain" description="SH3b" evidence="11">
    <location>
        <begin position="254"/>
        <end position="317"/>
    </location>
</feature>
<dbReference type="InterPro" id="IPR005490">
    <property type="entry name" value="LD_TPept_cat_dom"/>
</dbReference>
<evidence type="ECO:0000256" key="8">
    <source>
        <dbReference type="ARBA" id="ARBA00060592"/>
    </source>
</evidence>
<dbReference type="Pfam" id="PF08239">
    <property type="entry name" value="SH3_3"/>
    <property type="match status" value="3"/>
</dbReference>
<organism evidence="13 14">
    <name type="scientific">Hazenella coriacea</name>
    <dbReference type="NCBI Taxonomy" id="1179467"/>
    <lineage>
        <taxon>Bacteria</taxon>
        <taxon>Bacillati</taxon>
        <taxon>Bacillota</taxon>
        <taxon>Bacilli</taxon>
        <taxon>Bacillales</taxon>
        <taxon>Thermoactinomycetaceae</taxon>
        <taxon>Hazenella</taxon>
    </lineage>
</organism>
<keyword evidence="7 9" id="KW-0961">Cell wall biogenesis/degradation</keyword>
<dbReference type="EMBL" id="SMAG01000013">
    <property type="protein sequence ID" value="TCS92347.1"/>
    <property type="molecule type" value="Genomic_DNA"/>
</dbReference>
<evidence type="ECO:0000256" key="2">
    <source>
        <dbReference type="ARBA" id="ARBA00005992"/>
    </source>
</evidence>
<dbReference type="OrthoDB" id="9787225at2"/>
<feature type="active site" description="Nucleophile" evidence="9">
    <location>
        <position position="132"/>
    </location>
</feature>
<feature type="domain" description="L,D-TPase catalytic" evidence="12">
    <location>
        <begin position="34"/>
        <end position="156"/>
    </location>
</feature>
<name>A0A4V2UUQ3_9BACL</name>
<evidence type="ECO:0000256" key="1">
    <source>
        <dbReference type="ARBA" id="ARBA00004752"/>
    </source>
</evidence>
<feature type="domain" description="SH3b" evidence="11">
    <location>
        <begin position="176"/>
        <end position="239"/>
    </location>
</feature>
<proteinExistence type="inferred from homology"/>
<dbReference type="SUPFAM" id="SSF141523">
    <property type="entry name" value="L,D-transpeptidase catalytic domain-like"/>
    <property type="match status" value="1"/>
</dbReference>
<reference evidence="13 14" key="1">
    <citation type="submission" date="2019-03" db="EMBL/GenBank/DDBJ databases">
        <title>Genomic Encyclopedia of Type Strains, Phase IV (KMG-IV): sequencing the most valuable type-strain genomes for metagenomic binning, comparative biology and taxonomic classification.</title>
        <authorList>
            <person name="Goeker M."/>
        </authorList>
    </citation>
    <scope>NUCLEOTIDE SEQUENCE [LARGE SCALE GENOMIC DNA]</scope>
    <source>
        <strain evidence="13 14">DSM 45707</strain>
    </source>
</reference>
<dbReference type="GO" id="GO:0071555">
    <property type="term" value="P:cell wall organization"/>
    <property type="evidence" value="ECO:0007669"/>
    <property type="project" value="UniProtKB-UniRule"/>
</dbReference>
<dbReference type="InterPro" id="IPR038063">
    <property type="entry name" value="Transpep_catalytic_dom"/>
</dbReference>
<protein>
    <submittedName>
        <fullName evidence="13">SH3 domain-containing protein</fullName>
    </submittedName>
</protein>
<evidence type="ECO:0000256" key="3">
    <source>
        <dbReference type="ARBA" id="ARBA00022679"/>
    </source>
</evidence>
<comment type="pathway">
    <text evidence="1 9">Cell wall biogenesis; peptidoglycan biosynthesis.</text>
</comment>